<feature type="compositionally biased region" description="Low complexity" evidence="1">
    <location>
        <begin position="45"/>
        <end position="57"/>
    </location>
</feature>
<name>A0A6J7HC46_9ZZZZ</name>
<evidence type="ECO:0000256" key="1">
    <source>
        <dbReference type="SAM" id="MobiDB-lite"/>
    </source>
</evidence>
<sequence length="81" mass="7665">MDPIDPRRTGIRRLRLTTVAVAGSALVGTAALTVVVAQAHPAAATSAESAFGGSSAVEPAPGAPSGLGHASGDADASSGAS</sequence>
<organism evidence="2">
    <name type="scientific">freshwater metagenome</name>
    <dbReference type="NCBI Taxonomy" id="449393"/>
    <lineage>
        <taxon>unclassified sequences</taxon>
        <taxon>metagenomes</taxon>
        <taxon>ecological metagenomes</taxon>
    </lineage>
</organism>
<dbReference type="AlphaFoldDB" id="A0A6J7HC46"/>
<reference evidence="2" key="1">
    <citation type="submission" date="2020-05" db="EMBL/GenBank/DDBJ databases">
        <authorList>
            <person name="Chiriac C."/>
            <person name="Salcher M."/>
            <person name="Ghai R."/>
            <person name="Kavagutti S V."/>
        </authorList>
    </citation>
    <scope>NUCLEOTIDE SEQUENCE</scope>
</reference>
<proteinExistence type="predicted"/>
<gene>
    <name evidence="2" type="ORF">UFOPK3609_01211</name>
</gene>
<accession>A0A6J7HC46</accession>
<feature type="region of interest" description="Disordered" evidence="1">
    <location>
        <begin position="45"/>
        <end position="81"/>
    </location>
</feature>
<evidence type="ECO:0000313" key="2">
    <source>
        <dbReference type="EMBL" id="CAB4917232.1"/>
    </source>
</evidence>
<dbReference type="EMBL" id="CAFBMQ010000186">
    <property type="protein sequence ID" value="CAB4917232.1"/>
    <property type="molecule type" value="Genomic_DNA"/>
</dbReference>
<feature type="compositionally biased region" description="Low complexity" evidence="1">
    <location>
        <begin position="66"/>
        <end position="81"/>
    </location>
</feature>
<protein>
    <submittedName>
        <fullName evidence="2">Unannotated protein</fullName>
    </submittedName>
</protein>